<dbReference type="InterPro" id="IPR005804">
    <property type="entry name" value="FA_desaturase_dom"/>
</dbReference>
<evidence type="ECO:0000256" key="12">
    <source>
        <dbReference type="ARBA" id="ARBA00023160"/>
    </source>
</evidence>
<evidence type="ECO:0000313" key="16">
    <source>
        <dbReference type="Proteomes" id="UP000729733"/>
    </source>
</evidence>
<dbReference type="AlphaFoldDB" id="A0A964BTC0"/>
<keyword evidence="5 13" id="KW-0812">Transmembrane</keyword>
<comment type="caution">
    <text evidence="15">The sequence shown here is derived from an EMBL/GenBank/DDBJ whole genome shotgun (WGS) entry which is preliminary data.</text>
</comment>
<gene>
    <name evidence="15" type="ORF">I4641_12950</name>
</gene>
<reference evidence="15" key="1">
    <citation type="journal article" date="2021" name="Antonie Van Leeuwenhoek">
        <title>Draft genome and description of Waterburya agarophytonicola gen. nov. sp. nov. (Pleurocapsales, Cyanobacteria): a seaweed symbiont.</title>
        <authorList>
            <person name="Bonthond G."/>
            <person name="Shalygin S."/>
            <person name="Bayer T."/>
            <person name="Weinberger F."/>
        </authorList>
    </citation>
    <scope>NUCLEOTIDE SEQUENCE</scope>
    <source>
        <strain evidence="15">KI4</strain>
    </source>
</reference>
<feature type="domain" description="Fatty acid desaturase" evidence="14">
    <location>
        <begin position="47"/>
        <end position="261"/>
    </location>
</feature>
<comment type="similarity">
    <text evidence="3">Belongs to the fatty acid desaturase type 2 family.</text>
</comment>
<organism evidence="15 16">
    <name type="scientific">Waterburya agarophytonicola KI4</name>
    <dbReference type="NCBI Taxonomy" id="2874699"/>
    <lineage>
        <taxon>Bacteria</taxon>
        <taxon>Bacillati</taxon>
        <taxon>Cyanobacteriota</taxon>
        <taxon>Cyanophyceae</taxon>
        <taxon>Pleurocapsales</taxon>
        <taxon>Hyellaceae</taxon>
        <taxon>Waterburya</taxon>
        <taxon>Waterburya agarophytonicola</taxon>
    </lineage>
</organism>
<feature type="transmembrane region" description="Helical" evidence="13">
    <location>
        <begin position="171"/>
        <end position="195"/>
    </location>
</feature>
<dbReference type="GO" id="GO:0016020">
    <property type="term" value="C:membrane"/>
    <property type="evidence" value="ECO:0007669"/>
    <property type="project" value="UniProtKB-SubCell"/>
</dbReference>
<comment type="cofactor">
    <cofactor evidence="1">
        <name>Fe(2+)</name>
        <dbReference type="ChEBI" id="CHEBI:29033"/>
    </cofactor>
</comment>
<dbReference type="Proteomes" id="UP000729733">
    <property type="component" value="Unassembled WGS sequence"/>
</dbReference>
<evidence type="ECO:0000259" key="14">
    <source>
        <dbReference type="Pfam" id="PF00487"/>
    </source>
</evidence>
<keyword evidence="8" id="KW-0560">Oxidoreductase</keyword>
<name>A0A964BTC0_9CYAN</name>
<evidence type="ECO:0000256" key="9">
    <source>
        <dbReference type="ARBA" id="ARBA00023004"/>
    </source>
</evidence>
<feature type="transmembrane region" description="Helical" evidence="13">
    <location>
        <begin position="48"/>
        <end position="68"/>
    </location>
</feature>
<evidence type="ECO:0000256" key="13">
    <source>
        <dbReference type="SAM" id="Phobius"/>
    </source>
</evidence>
<evidence type="ECO:0000256" key="6">
    <source>
        <dbReference type="ARBA" id="ARBA00022832"/>
    </source>
</evidence>
<dbReference type="PANTHER" id="PTHR11351:SF31">
    <property type="entry name" value="DESATURASE 1, ISOFORM A-RELATED"/>
    <property type="match status" value="1"/>
</dbReference>
<dbReference type="GO" id="GO:0006633">
    <property type="term" value="P:fatty acid biosynthetic process"/>
    <property type="evidence" value="ECO:0007669"/>
    <property type="project" value="UniProtKB-KW"/>
</dbReference>
<protein>
    <submittedName>
        <fullName evidence="15">Fatty acid desaturase</fullName>
    </submittedName>
</protein>
<evidence type="ECO:0000313" key="15">
    <source>
        <dbReference type="EMBL" id="MCC0177886.1"/>
    </source>
</evidence>
<evidence type="ECO:0000256" key="2">
    <source>
        <dbReference type="ARBA" id="ARBA00004141"/>
    </source>
</evidence>
<keyword evidence="11 13" id="KW-0472">Membrane</keyword>
<dbReference type="InterPro" id="IPR015876">
    <property type="entry name" value="Acyl-CoA_DS"/>
</dbReference>
<keyword evidence="7 13" id="KW-1133">Transmembrane helix</keyword>
<feature type="transmembrane region" description="Helical" evidence="13">
    <location>
        <begin position="88"/>
        <end position="106"/>
    </location>
</feature>
<keyword evidence="9" id="KW-0408">Iron</keyword>
<evidence type="ECO:0000256" key="11">
    <source>
        <dbReference type="ARBA" id="ARBA00023136"/>
    </source>
</evidence>
<feature type="transmembrane region" description="Helical" evidence="13">
    <location>
        <begin position="21"/>
        <end position="42"/>
    </location>
</feature>
<accession>A0A964BTC0</accession>
<keyword evidence="6" id="KW-0276">Fatty acid metabolism</keyword>
<evidence type="ECO:0000256" key="8">
    <source>
        <dbReference type="ARBA" id="ARBA00023002"/>
    </source>
</evidence>
<comment type="subcellular location">
    <subcellularLocation>
        <location evidence="2">Membrane</location>
        <topology evidence="2">Multi-pass membrane protein</topology>
    </subcellularLocation>
</comment>
<keyword evidence="12" id="KW-0275">Fatty acid biosynthesis</keyword>
<dbReference type="PANTHER" id="PTHR11351">
    <property type="entry name" value="ACYL-COA DESATURASE"/>
    <property type="match status" value="1"/>
</dbReference>
<keyword evidence="16" id="KW-1185">Reference proteome</keyword>
<evidence type="ECO:0000256" key="5">
    <source>
        <dbReference type="ARBA" id="ARBA00022692"/>
    </source>
</evidence>
<proteinExistence type="inferred from homology"/>
<keyword evidence="10" id="KW-0443">Lipid metabolism</keyword>
<evidence type="ECO:0000256" key="4">
    <source>
        <dbReference type="ARBA" id="ARBA00022516"/>
    </source>
</evidence>
<dbReference type="PRINTS" id="PR00075">
    <property type="entry name" value="FACDDSATRASE"/>
</dbReference>
<dbReference type="EMBL" id="JADWDC010000030">
    <property type="protein sequence ID" value="MCC0177886.1"/>
    <property type="molecule type" value="Genomic_DNA"/>
</dbReference>
<sequence>MTQQLIAPKDKPTLQPKPEKLDLSLVNIFFFGAFHIIALVAAPFCFSWSALGVAFFLHWLTGSIGICLAYHRILTHRSLEVPKWLERILVTIGALALQGGPIFWVAGHNLHHAHTEDNDKDPYSAKKGFWWSHMGWLMFQQEKYFDYDHYKKYAPRTNRDPYYRWLENNFIPIQIALGLLLLAIGGWSWVVYGIFVRAVTLWHCTWFVNSATHFWGYKNFECEDGSLNLWWVGLLAYGEGWHNNHHFRPHVAKAGQRWWEIDVTWWAIQVLRALGLAKKVVM</sequence>
<dbReference type="CDD" id="cd03505">
    <property type="entry name" value="Delta9-FADS-like"/>
    <property type="match status" value="1"/>
</dbReference>
<dbReference type="Pfam" id="PF00487">
    <property type="entry name" value="FA_desaturase"/>
    <property type="match status" value="1"/>
</dbReference>
<evidence type="ECO:0000256" key="3">
    <source>
        <dbReference type="ARBA" id="ARBA00008749"/>
    </source>
</evidence>
<evidence type="ECO:0000256" key="10">
    <source>
        <dbReference type="ARBA" id="ARBA00023098"/>
    </source>
</evidence>
<dbReference type="GO" id="GO:0016717">
    <property type="term" value="F:oxidoreductase activity, acting on paired donors, with oxidation of a pair of donors resulting in the reduction of molecular oxygen to two molecules of water"/>
    <property type="evidence" value="ECO:0007669"/>
    <property type="project" value="InterPro"/>
</dbReference>
<dbReference type="RefSeq" id="WP_229640953.1">
    <property type="nucleotide sequence ID" value="NZ_JADWDC010000030.1"/>
</dbReference>
<keyword evidence="4" id="KW-0444">Lipid biosynthesis</keyword>
<evidence type="ECO:0000256" key="7">
    <source>
        <dbReference type="ARBA" id="ARBA00022989"/>
    </source>
</evidence>
<evidence type="ECO:0000256" key="1">
    <source>
        <dbReference type="ARBA" id="ARBA00001954"/>
    </source>
</evidence>